<dbReference type="EMBL" id="BK014753">
    <property type="protein sequence ID" value="DAD74164.1"/>
    <property type="molecule type" value="Genomic_DNA"/>
</dbReference>
<sequence>MITDDCLKRDFNKTWFLTKEEAERALEARNDSRRSNNNT</sequence>
<accession>A0A8S5LW13</accession>
<organism evidence="1">
    <name type="scientific">Myoviridae sp. ctplG2</name>
    <dbReference type="NCBI Taxonomy" id="2826700"/>
    <lineage>
        <taxon>Viruses</taxon>
        <taxon>Duplodnaviria</taxon>
        <taxon>Heunggongvirae</taxon>
        <taxon>Uroviricota</taxon>
        <taxon>Caudoviricetes</taxon>
    </lineage>
</organism>
<name>A0A8S5LW13_9CAUD</name>
<protein>
    <submittedName>
        <fullName evidence="1">Uncharacterized protein</fullName>
    </submittedName>
</protein>
<reference evidence="1" key="1">
    <citation type="journal article" date="2021" name="Proc. Natl. Acad. Sci. U.S.A.">
        <title>A Catalog of Tens of Thousands of Viruses from Human Metagenomes Reveals Hidden Associations with Chronic Diseases.</title>
        <authorList>
            <person name="Tisza M.J."/>
            <person name="Buck C.B."/>
        </authorList>
    </citation>
    <scope>NUCLEOTIDE SEQUENCE</scope>
    <source>
        <strain evidence="1">CtplG2</strain>
    </source>
</reference>
<proteinExistence type="predicted"/>
<evidence type="ECO:0000313" key="1">
    <source>
        <dbReference type="EMBL" id="DAD74164.1"/>
    </source>
</evidence>